<protein>
    <recommendedName>
        <fullName evidence="5">Arsenite methyltransferase</fullName>
        <ecNumber evidence="4">2.1.1.137</ecNumber>
    </recommendedName>
</protein>
<dbReference type="InterPro" id="IPR029063">
    <property type="entry name" value="SAM-dependent_MTases_sf"/>
</dbReference>
<keyword evidence="11" id="KW-1185">Reference proteome</keyword>
<dbReference type="NCBIfam" id="NF008823">
    <property type="entry name" value="PRK11873.1"/>
    <property type="match status" value="1"/>
</dbReference>
<evidence type="ECO:0000256" key="8">
    <source>
        <dbReference type="ARBA" id="ARBA00048428"/>
    </source>
</evidence>
<comment type="catalytic activity">
    <reaction evidence="8">
        <text>arsenic triglutathione + 3 [thioredoxin]-dithiol + 3 S-adenosyl-L-methionine = trimethylarsine + 3 [thioredoxin]-disulfide + 3 glutathione + 3 S-adenosyl-L-homocysteine + 3 H(+)</text>
        <dbReference type="Rhea" id="RHEA:69432"/>
        <dbReference type="Rhea" id="RHEA-COMP:10698"/>
        <dbReference type="Rhea" id="RHEA-COMP:10700"/>
        <dbReference type="ChEBI" id="CHEBI:15378"/>
        <dbReference type="ChEBI" id="CHEBI:27130"/>
        <dbReference type="ChEBI" id="CHEBI:29950"/>
        <dbReference type="ChEBI" id="CHEBI:50058"/>
        <dbReference type="ChEBI" id="CHEBI:57856"/>
        <dbReference type="ChEBI" id="CHEBI:57925"/>
        <dbReference type="ChEBI" id="CHEBI:59789"/>
        <dbReference type="ChEBI" id="CHEBI:183640"/>
        <dbReference type="EC" id="2.1.1.137"/>
    </reaction>
</comment>
<dbReference type="SUPFAM" id="SSF53335">
    <property type="entry name" value="S-adenosyl-L-methionine-dependent methyltransferases"/>
    <property type="match status" value="1"/>
</dbReference>
<dbReference type="EMBL" id="FUWM01000032">
    <property type="protein sequence ID" value="SKA06984.1"/>
    <property type="molecule type" value="Genomic_DNA"/>
</dbReference>
<dbReference type="AlphaFoldDB" id="A0A1T4QTI1"/>
<dbReference type="CDD" id="cd02440">
    <property type="entry name" value="AdoMet_MTases"/>
    <property type="match status" value="1"/>
</dbReference>
<sequence>MANSKDEIREKIMNNYSQVAKGENTGCCSSGCCSGNPRAIANLNQGQTVLDLGCGAGFDVFLAAREVGSKGKVIGVDMTPEMISKARKNAKKNNFTNVDFRLGEIENLPVVDNSVDVVISNCVINLSVYKEAVFNEICRVLKPGGTLAISDILKKGEFPEKIKNNIENYSSCIAGALPPKKFKKTLEKTNLENIKIIKKENSKEIVKDWSSEINTESFIFSAYITAQKSH</sequence>
<evidence type="ECO:0000313" key="11">
    <source>
        <dbReference type="Proteomes" id="UP000190625"/>
    </source>
</evidence>
<dbReference type="InterPro" id="IPR026669">
    <property type="entry name" value="Arsenite_MeTrfase-like"/>
</dbReference>
<dbReference type="EC" id="2.1.1.137" evidence="4"/>
<evidence type="ECO:0000256" key="6">
    <source>
        <dbReference type="ARBA" id="ARBA00047941"/>
    </source>
</evidence>
<dbReference type="InterPro" id="IPR025714">
    <property type="entry name" value="Methyltranfer_dom"/>
</dbReference>
<dbReference type="GO" id="GO:0030791">
    <property type="term" value="F:arsenite methyltransferase activity"/>
    <property type="evidence" value="ECO:0007669"/>
    <property type="project" value="UniProtKB-EC"/>
</dbReference>
<dbReference type="PANTHER" id="PTHR43675:SF8">
    <property type="entry name" value="ARSENITE METHYLTRANSFERASE"/>
    <property type="match status" value="1"/>
</dbReference>
<evidence type="ECO:0000256" key="1">
    <source>
        <dbReference type="ARBA" id="ARBA00022679"/>
    </source>
</evidence>
<evidence type="ECO:0000256" key="2">
    <source>
        <dbReference type="ARBA" id="ARBA00022691"/>
    </source>
</evidence>
<dbReference type="Proteomes" id="UP000190625">
    <property type="component" value="Unassembled WGS sequence"/>
</dbReference>
<evidence type="ECO:0000256" key="4">
    <source>
        <dbReference type="ARBA" id="ARBA00034521"/>
    </source>
</evidence>
<feature type="domain" description="Methyltransferase" evidence="9">
    <location>
        <begin position="44"/>
        <end position="189"/>
    </location>
</feature>
<name>A0A1T4QTI1_9FIRM</name>
<dbReference type="GO" id="GO:0032259">
    <property type="term" value="P:methylation"/>
    <property type="evidence" value="ECO:0007669"/>
    <property type="project" value="UniProtKB-KW"/>
</dbReference>
<comment type="catalytic activity">
    <reaction evidence="7">
        <text>arsenic triglutathione + 2 [thioredoxin]-dithiol + 2 S-adenosyl-L-methionine + H2O = dimethylarsinous acid + 2 [thioredoxin]-disulfide + 3 glutathione + 2 S-adenosyl-L-homocysteine + 2 H(+)</text>
        <dbReference type="Rhea" id="RHEA:69464"/>
        <dbReference type="Rhea" id="RHEA-COMP:10698"/>
        <dbReference type="Rhea" id="RHEA-COMP:10700"/>
        <dbReference type="ChEBI" id="CHEBI:15377"/>
        <dbReference type="ChEBI" id="CHEBI:15378"/>
        <dbReference type="ChEBI" id="CHEBI:23808"/>
        <dbReference type="ChEBI" id="CHEBI:29950"/>
        <dbReference type="ChEBI" id="CHEBI:50058"/>
        <dbReference type="ChEBI" id="CHEBI:57856"/>
        <dbReference type="ChEBI" id="CHEBI:57925"/>
        <dbReference type="ChEBI" id="CHEBI:59789"/>
        <dbReference type="ChEBI" id="CHEBI:183640"/>
        <dbReference type="EC" id="2.1.1.137"/>
    </reaction>
</comment>
<gene>
    <name evidence="10" type="ORF">SAMN02745118_02692</name>
</gene>
<dbReference type="STRING" id="142842.SAMN02745118_02692"/>
<proteinExistence type="inferred from homology"/>
<dbReference type="PANTHER" id="PTHR43675">
    <property type="entry name" value="ARSENITE METHYLTRANSFERASE"/>
    <property type="match status" value="1"/>
</dbReference>
<evidence type="ECO:0000256" key="5">
    <source>
        <dbReference type="ARBA" id="ARBA00034545"/>
    </source>
</evidence>
<dbReference type="OrthoDB" id="9772751at2"/>
<evidence type="ECO:0000259" key="9">
    <source>
        <dbReference type="Pfam" id="PF13847"/>
    </source>
</evidence>
<evidence type="ECO:0000256" key="3">
    <source>
        <dbReference type="ARBA" id="ARBA00034487"/>
    </source>
</evidence>
<evidence type="ECO:0000256" key="7">
    <source>
        <dbReference type="ARBA" id="ARBA00047943"/>
    </source>
</evidence>
<keyword evidence="2" id="KW-0949">S-adenosyl-L-methionine</keyword>
<dbReference type="RefSeq" id="WP_078811081.1">
    <property type="nucleotide sequence ID" value="NZ_FUWM01000032.1"/>
</dbReference>
<comment type="catalytic activity">
    <reaction evidence="6">
        <text>arsenic triglutathione + [thioredoxin]-dithiol + S-adenosyl-L-methionine + 2 H2O = methylarsonous acid + [thioredoxin]-disulfide + 3 glutathione + S-adenosyl-L-homocysteine + H(+)</text>
        <dbReference type="Rhea" id="RHEA:69460"/>
        <dbReference type="Rhea" id="RHEA-COMP:10698"/>
        <dbReference type="Rhea" id="RHEA-COMP:10700"/>
        <dbReference type="ChEBI" id="CHEBI:15377"/>
        <dbReference type="ChEBI" id="CHEBI:15378"/>
        <dbReference type="ChEBI" id="CHEBI:17826"/>
        <dbReference type="ChEBI" id="CHEBI:29950"/>
        <dbReference type="ChEBI" id="CHEBI:50058"/>
        <dbReference type="ChEBI" id="CHEBI:57856"/>
        <dbReference type="ChEBI" id="CHEBI:57925"/>
        <dbReference type="ChEBI" id="CHEBI:59789"/>
        <dbReference type="ChEBI" id="CHEBI:183640"/>
        <dbReference type="EC" id="2.1.1.137"/>
    </reaction>
</comment>
<keyword evidence="1 10" id="KW-0808">Transferase</keyword>
<evidence type="ECO:0000313" key="10">
    <source>
        <dbReference type="EMBL" id="SKA06984.1"/>
    </source>
</evidence>
<accession>A0A1T4QTI1</accession>
<dbReference type="Pfam" id="PF13847">
    <property type="entry name" value="Methyltransf_31"/>
    <property type="match status" value="1"/>
</dbReference>
<dbReference type="Gene3D" id="3.40.50.150">
    <property type="entry name" value="Vaccinia Virus protein VP39"/>
    <property type="match status" value="1"/>
</dbReference>
<comment type="similarity">
    <text evidence="3">Belongs to the methyltransferase superfamily. Arsenite methyltransferase family.</text>
</comment>
<organism evidence="10 11">
    <name type="scientific">Selenihalanaerobacter shriftii</name>
    <dbReference type="NCBI Taxonomy" id="142842"/>
    <lineage>
        <taxon>Bacteria</taxon>
        <taxon>Bacillati</taxon>
        <taxon>Bacillota</taxon>
        <taxon>Clostridia</taxon>
        <taxon>Halanaerobiales</taxon>
        <taxon>Halobacteroidaceae</taxon>
        <taxon>Selenihalanaerobacter</taxon>
    </lineage>
</organism>
<reference evidence="11" key="1">
    <citation type="submission" date="2017-02" db="EMBL/GenBank/DDBJ databases">
        <authorList>
            <person name="Varghese N."/>
            <person name="Submissions S."/>
        </authorList>
    </citation>
    <scope>NUCLEOTIDE SEQUENCE [LARGE SCALE GENOMIC DNA]</scope>
    <source>
        <strain evidence="11">ATCC BAA-73</strain>
    </source>
</reference>
<keyword evidence="10" id="KW-0489">Methyltransferase</keyword>